<comment type="caution">
    <text evidence="2">The sequence shown here is derived from an EMBL/GenBank/DDBJ whole genome shotgun (WGS) entry which is preliminary data.</text>
</comment>
<evidence type="ECO:0000313" key="3">
    <source>
        <dbReference type="Proteomes" id="UP001165060"/>
    </source>
</evidence>
<feature type="compositionally biased region" description="Pro residues" evidence="1">
    <location>
        <begin position="1"/>
        <end position="16"/>
    </location>
</feature>
<dbReference type="EMBL" id="BRYB01001832">
    <property type="protein sequence ID" value="GMI34593.1"/>
    <property type="molecule type" value="Genomic_DNA"/>
</dbReference>
<protein>
    <submittedName>
        <fullName evidence="2">Uncharacterized protein</fullName>
    </submittedName>
</protein>
<dbReference type="Proteomes" id="UP001165060">
    <property type="component" value="Unassembled WGS sequence"/>
</dbReference>
<name>A0ABQ6MVY6_9STRA</name>
<feature type="compositionally biased region" description="Polar residues" evidence="1">
    <location>
        <begin position="33"/>
        <end position="42"/>
    </location>
</feature>
<reference evidence="2 3" key="1">
    <citation type="journal article" date="2023" name="Commun. Biol.">
        <title>Genome analysis of Parmales, the sister group of diatoms, reveals the evolutionary specialization of diatoms from phago-mixotrophs to photoautotrophs.</title>
        <authorList>
            <person name="Ban H."/>
            <person name="Sato S."/>
            <person name="Yoshikawa S."/>
            <person name="Yamada K."/>
            <person name="Nakamura Y."/>
            <person name="Ichinomiya M."/>
            <person name="Sato N."/>
            <person name="Blanc-Mathieu R."/>
            <person name="Endo H."/>
            <person name="Kuwata A."/>
            <person name="Ogata H."/>
        </authorList>
    </citation>
    <scope>NUCLEOTIDE SEQUENCE [LARGE SCALE GENOMIC DNA]</scope>
</reference>
<evidence type="ECO:0000256" key="1">
    <source>
        <dbReference type="SAM" id="MobiDB-lite"/>
    </source>
</evidence>
<sequence>MPPPATGGGPAPPPGLPSLASWVSSQKKLLSMELQQEQSALAASNKPANKPAHKRFGEEKEEHSLSSLVPNLCLASSSLGLYGKHVATLCPHDKPRADKPSSSPPLLQHRLSVGDEVDVLPCRSAPPPSCPLSQADLEHVSVTATICKLSPESIELVLGPATSSLPKSKKPAALDLHELSISDLPPPLTLAPRASVAVHQKLTAALEELADRGPSHPLAGPLISLLFPPSPP</sequence>
<feature type="region of interest" description="Disordered" evidence="1">
    <location>
        <begin position="1"/>
        <end position="20"/>
    </location>
</feature>
<gene>
    <name evidence="2" type="ORF">TeGR_g7410</name>
</gene>
<organism evidence="2 3">
    <name type="scientific">Tetraparma gracilis</name>
    <dbReference type="NCBI Taxonomy" id="2962635"/>
    <lineage>
        <taxon>Eukaryota</taxon>
        <taxon>Sar</taxon>
        <taxon>Stramenopiles</taxon>
        <taxon>Ochrophyta</taxon>
        <taxon>Bolidophyceae</taxon>
        <taxon>Parmales</taxon>
        <taxon>Triparmaceae</taxon>
        <taxon>Tetraparma</taxon>
    </lineage>
</organism>
<keyword evidence="3" id="KW-1185">Reference proteome</keyword>
<accession>A0ABQ6MVY6</accession>
<proteinExistence type="predicted"/>
<feature type="non-terminal residue" evidence="2">
    <location>
        <position position="232"/>
    </location>
</feature>
<evidence type="ECO:0000313" key="2">
    <source>
        <dbReference type="EMBL" id="GMI34593.1"/>
    </source>
</evidence>
<dbReference type="Gene3D" id="2.40.30.270">
    <property type="match status" value="1"/>
</dbReference>
<feature type="region of interest" description="Disordered" evidence="1">
    <location>
        <begin position="33"/>
        <end position="62"/>
    </location>
</feature>